<feature type="compositionally biased region" description="Low complexity" evidence="2">
    <location>
        <begin position="10"/>
        <end position="24"/>
    </location>
</feature>
<evidence type="ECO:0000313" key="3">
    <source>
        <dbReference type="EMBL" id="RLN27605.1"/>
    </source>
</evidence>
<organism evidence="3 4">
    <name type="scientific">Panicum miliaceum</name>
    <name type="common">Proso millet</name>
    <name type="synonym">Broomcorn millet</name>
    <dbReference type="NCBI Taxonomy" id="4540"/>
    <lineage>
        <taxon>Eukaryota</taxon>
        <taxon>Viridiplantae</taxon>
        <taxon>Streptophyta</taxon>
        <taxon>Embryophyta</taxon>
        <taxon>Tracheophyta</taxon>
        <taxon>Spermatophyta</taxon>
        <taxon>Magnoliopsida</taxon>
        <taxon>Liliopsida</taxon>
        <taxon>Poales</taxon>
        <taxon>Poaceae</taxon>
        <taxon>PACMAD clade</taxon>
        <taxon>Panicoideae</taxon>
        <taxon>Panicodae</taxon>
        <taxon>Paniceae</taxon>
        <taxon>Panicinae</taxon>
        <taxon>Panicum</taxon>
        <taxon>Panicum sect. Panicum</taxon>
    </lineage>
</organism>
<dbReference type="EMBL" id="PQIB02000003">
    <property type="protein sequence ID" value="RLN27605.1"/>
    <property type="molecule type" value="Genomic_DNA"/>
</dbReference>
<feature type="coiled-coil region" evidence="1">
    <location>
        <begin position="129"/>
        <end position="156"/>
    </location>
</feature>
<feature type="region of interest" description="Disordered" evidence="2">
    <location>
        <begin position="1"/>
        <end position="63"/>
    </location>
</feature>
<dbReference type="Proteomes" id="UP000275267">
    <property type="component" value="Unassembled WGS sequence"/>
</dbReference>
<feature type="compositionally biased region" description="Basic and acidic residues" evidence="2">
    <location>
        <begin position="239"/>
        <end position="251"/>
    </location>
</feature>
<evidence type="ECO:0000313" key="4">
    <source>
        <dbReference type="Proteomes" id="UP000275267"/>
    </source>
</evidence>
<comment type="caution">
    <text evidence="3">The sequence shown here is derived from an EMBL/GenBank/DDBJ whole genome shotgun (WGS) entry which is preliminary data.</text>
</comment>
<evidence type="ECO:0000256" key="1">
    <source>
        <dbReference type="SAM" id="Coils"/>
    </source>
</evidence>
<sequence>MSGRLKHRPVSSTRSVSSASSAARGINGLASANQQTSDKKKTTRSRTNSGERLPDEDKPTIKAVGEQGQYVEGMEKTYGPNWRVVHPELDGAVIYECVGRMAHGKLEIADGAISITEKETIKTRKRCAQPNATAREKRLEREIKELRKENDGYHELQRVVRAMAAKGGMDYDALAQENVPNLDAESEDAASQEHDGFGQDISGQENIDGIDCNDDENKGYNHDDEGYNDSEDEENYDNYSRDDYEKNYNNW</sequence>
<protein>
    <submittedName>
        <fullName evidence="3">Uncharacterized protein</fullName>
    </submittedName>
</protein>
<dbReference type="OrthoDB" id="688393at2759"/>
<accession>A0A3L6SVW1</accession>
<dbReference type="AlphaFoldDB" id="A0A3L6SVW1"/>
<keyword evidence="1" id="KW-0175">Coiled coil</keyword>
<name>A0A3L6SVW1_PANMI</name>
<keyword evidence="4" id="KW-1185">Reference proteome</keyword>
<reference evidence="4" key="1">
    <citation type="journal article" date="2019" name="Nat. Commun.">
        <title>The genome of broomcorn millet.</title>
        <authorList>
            <person name="Zou C."/>
            <person name="Miki D."/>
            <person name="Li D."/>
            <person name="Tang Q."/>
            <person name="Xiao L."/>
            <person name="Rajput S."/>
            <person name="Deng P."/>
            <person name="Jia W."/>
            <person name="Huang R."/>
            <person name="Zhang M."/>
            <person name="Sun Y."/>
            <person name="Hu J."/>
            <person name="Fu X."/>
            <person name="Schnable P.S."/>
            <person name="Li F."/>
            <person name="Zhang H."/>
            <person name="Feng B."/>
            <person name="Zhu X."/>
            <person name="Liu R."/>
            <person name="Schnable J.C."/>
            <person name="Zhu J.-K."/>
            <person name="Zhang H."/>
        </authorList>
    </citation>
    <scope>NUCLEOTIDE SEQUENCE [LARGE SCALE GENOMIC DNA]</scope>
</reference>
<feature type="compositionally biased region" description="Acidic residues" evidence="2">
    <location>
        <begin position="226"/>
        <end position="236"/>
    </location>
</feature>
<feature type="region of interest" description="Disordered" evidence="2">
    <location>
        <begin position="183"/>
        <end position="251"/>
    </location>
</feature>
<proteinExistence type="predicted"/>
<evidence type="ECO:0000256" key="2">
    <source>
        <dbReference type="SAM" id="MobiDB-lite"/>
    </source>
</evidence>
<feature type="compositionally biased region" description="Basic and acidic residues" evidence="2">
    <location>
        <begin position="215"/>
        <end position="225"/>
    </location>
</feature>
<gene>
    <name evidence="3" type="ORF">C2845_PM05G35730</name>
</gene>